<feature type="signal peptide" evidence="9">
    <location>
        <begin position="1"/>
        <end position="20"/>
    </location>
</feature>
<keyword evidence="4 8" id="KW-0812">Transmembrane</keyword>
<evidence type="ECO:0000259" key="10">
    <source>
        <dbReference type="Pfam" id="PF07715"/>
    </source>
</evidence>
<dbReference type="NCBIfam" id="TIGR04057">
    <property type="entry name" value="SusC_RagA_signa"/>
    <property type="match status" value="1"/>
</dbReference>
<keyword evidence="7 8" id="KW-0998">Cell outer membrane</keyword>
<evidence type="ECO:0000256" key="4">
    <source>
        <dbReference type="ARBA" id="ARBA00022692"/>
    </source>
</evidence>
<dbReference type="Gene3D" id="2.170.130.10">
    <property type="entry name" value="TonB-dependent receptor, plug domain"/>
    <property type="match status" value="1"/>
</dbReference>
<dbReference type="RefSeq" id="WP_254156596.1">
    <property type="nucleotide sequence ID" value="NZ_JAHESD010000077.1"/>
</dbReference>
<dbReference type="SUPFAM" id="SSF56935">
    <property type="entry name" value="Porins"/>
    <property type="match status" value="1"/>
</dbReference>
<keyword evidence="12" id="KW-1185">Reference proteome</keyword>
<dbReference type="Proteomes" id="UP000772618">
    <property type="component" value="Unassembled WGS sequence"/>
</dbReference>
<dbReference type="Pfam" id="PF07715">
    <property type="entry name" value="Plug"/>
    <property type="match status" value="1"/>
</dbReference>
<dbReference type="InterPro" id="IPR023997">
    <property type="entry name" value="TonB-dep_OMP_SusC/RagA_CS"/>
</dbReference>
<evidence type="ECO:0000256" key="3">
    <source>
        <dbReference type="ARBA" id="ARBA00022452"/>
    </source>
</evidence>
<dbReference type="InterPro" id="IPR037066">
    <property type="entry name" value="Plug_dom_sf"/>
</dbReference>
<keyword evidence="5 9" id="KW-0732">Signal</keyword>
<dbReference type="PROSITE" id="PS52016">
    <property type="entry name" value="TONB_DEPENDENT_REC_3"/>
    <property type="match status" value="1"/>
</dbReference>
<evidence type="ECO:0000256" key="6">
    <source>
        <dbReference type="ARBA" id="ARBA00023136"/>
    </source>
</evidence>
<reference evidence="11 12" key="1">
    <citation type="submission" date="2021-05" db="EMBL/GenBank/DDBJ databases">
        <title>A Polyphasic approach of four new species of the genus Ohtaekwangia: Ohtaekwangia histidinii sp. nov., Ohtaekwangia cretensis sp. nov., Ohtaekwangia indiensis sp. nov., Ohtaekwangia reichenbachii sp. nov. from diverse environment.</title>
        <authorList>
            <person name="Octaviana S."/>
        </authorList>
    </citation>
    <scope>NUCLEOTIDE SEQUENCE [LARGE SCALE GENOMIC DNA]</scope>
    <source>
        <strain evidence="11 12">PWU20</strain>
    </source>
</reference>
<dbReference type="Gene3D" id="2.40.170.20">
    <property type="entry name" value="TonB-dependent receptor, beta-barrel domain"/>
    <property type="match status" value="1"/>
</dbReference>
<keyword evidence="3 8" id="KW-1134">Transmembrane beta strand</keyword>
<name>A0ABS5VX53_9BACT</name>
<dbReference type="SUPFAM" id="SSF49464">
    <property type="entry name" value="Carboxypeptidase regulatory domain-like"/>
    <property type="match status" value="1"/>
</dbReference>
<evidence type="ECO:0000256" key="7">
    <source>
        <dbReference type="ARBA" id="ARBA00023237"/>
    </source>
</evidence>
<dbReference type="PANTHER" id="PTHR30069">
    <property type="entry name" value="TONB-DEPENDENT OUTER MEMBRANE RECEPTOR"/>
    <property type="match status" value="1"/>
</dbReference>
<dbReference type="NCBIfam" id="TIGR04056">
    <property type="entry name" value="OMP_RagA_SusC"/>
    <property type="match status" value="1"/>
</dbReference>
<accession>A0ABS5VX53</accession>
<comment type="similarity">
    <text evidence="8">Belongs to the TonB-dependent receptor family.</text>
</comment>
<dbReference type="InterPro" id="IPR012910">
    <property type="entry name" value="Plug_dom"/>
</dbReference>
<keyword evidence="2 8" id="KW-0813">Transport</keyword>
<dbReference type="InterPro" id="IPR036942">
    <property type="entry name" value="Beta-barrel_TonB_sf"/>
</dbReference>
<evidence type="ECO:0000313" key="11">
    <source>
        <dbReference type="EMBL" id="MBT1705993.1"/>
    </source>
</evidence>
<keyword evidence="6 8" id="KW-0472">Membrane</keyword>
<dbReference type="PANTHER" id="PTHR30069:SF29">
    <property type="entry name" value="HEMOGLOBIN AND HEMOGLOBIN-HAPTOGLOBIN-BINDING PROTEIN 1-RELATED"/>
    <property type="match status" value="1"/>
</dbReference>
<dbReference type="Pfam" id="PF13715">
    <property type="entry name" value="CarbopepD_reg_2"/>
    <property type="match status" value="1"/>
</dbReference>
<evidence type="ECO:0000256" key="5">
    <source>
        <dbReference type="ARBA" id="ARBA00022729"/>
    </source>
</evidence>
<evidence type="ECO:0000256" key="2">
    <source>
        <dbReference type="ARBA" id="ARBA00022448"/>
    </source>
</evidence>
<evidence type="ECO:0000313" key="12">
    <source>
        <dbReference type="Proteomes" id="UP000772618"/>
    </source>
</evidence>
<comment type="caution">
    <text evidence="11">The sequence shown here is derived from an EMBL/GenBank/DDBJ whole genome shotgun (WGS) entry which is preliminary data.</text>
</comment>
<dbReference type="EMBL" id="JAHESD010000077">
    <property type="protein sequence ID" value="MBT1705993.1"/>
    <property type="molecule type" value="Genomic_DNA"/>
</dbReference>
<evidence type="ECO:0000256" key="1">
    <source>
        <dbReference type="ARBA" id="ARBA00004571"/>
    </source>
</evidence>
<sequence>MNKYLLIVLLNMTFISAALSQNVITGQVTSGTDKAGLPGVSVLVKGTTRGTSTDANGRYSIDVPAEGQTLVFSFIGFATQEQNIAGRSTINVELQEDVKNLDEVVVIGYGTSTVKELTGSVSSVRGQDLQTVNPVRVEQALQGQLAGVQVSSSSGSPGGALNIRIRGLSTNGDNAPLILVDGVPYSDDGLAALNPSDIESIDVLKDASAAIYGVRGANGVVNIVTRQGKRNQAPSFEFSGYYGLQETTRKLNLLNATEYAVLKNEMYGLAGQTPPFANANLGKGTDWQDEIFQSAPIQNYNLNVTGGSEKSTYSIGGSFMDQEGIVGGDKSGYKRFNGRINFTTDLAPKVTLQNVLLYTNERRRTLPENGLGSVLFNTINASPAASVKNADGTYTYLTEVSEVINPLAQITNTYNEARVNKLVGKQELTYKINNNFELTGRAGYNYAIVDDKVFNPLVWYGLGKAQNTAANENLDPKTQKIGDTEIPVYNNVTETRSSYFNYNLEAFLNFNRTFAEVHKVKATIGTSMIADRNESLSGTGYNVPYNSYEFADISLTSPSDYLNNTSSWQNRSRLLSQFVRGEYSYKNRYLFSAVLRRDGSTKFGGNNRFGYFPSASAAWVASDEPFFNSELFEFLKVRASYGVLGNDRIDVDAYYALLGGEGVYPFDDQLVNGIAIGRLGNADLKWETTHQTDFGVDLSMFEDKLSITADYFIKVTKDLLLTPDVSGVLGAYGAGGSPPYVNGGDVRNKGFEFAINYSNTIGKDFKFNIGYNFTTIKNEVTALPPGVDFFEYGAFSVGGGTATRMQVGYPIGYFFGYKTEGIYQNNDQVTERGVVQNGAQPGDLKFVDASGDGVIDFSGDTDKVMIGSPIPDVTMGLNLGISFKGFDFSTLLYASIGNEILRNYERQLPLSNQLNYKLNRWTSEGSTNKEPRLTNAENTNGVLSDYFVEDGSYLRVKNVQLGYTLPAAIGNAIHVKRLRVYVAVNNLFTFTKYMGYDPDLATDSPLTSGIDYGYYPQARTFMAGLNLNF</sequence>
<protein>
    <submittedName>
        <fullName evidence="11">TonB-dependent receptor</fullName>
    </submittedName>
</protein>
<dbReference type="Gene3D" id="2.60.40.1120">
    <property type="entry name" value="Carboxypeptidase-like, regulatory domain"/>
    <property type="match status" value="1"/>
</dbReference>
<proteinExistence type="inferred from homology"/>
<organism evidence="11 12">
    <name type="scientific">Chryseosolibacter indicus</name>
    <dbReference type="NCBI Taxonomy" id="2782351"/>
    <lineage>
        <taxon>Bacteria</taxon>
        <taxon>Pseudomonadati</taxon>
        <taxon>Bacteroidota</taxon>
        <taxon>Cytophagia</taxon>
        <taxon>Cytophagales</taxon>
        <taxon>Chryseotaleaceae</taxon>
        <taxon>Chryseosolibacter</taxon>
    </lineage>
</organism>
<evidence type="ECO:0000256" key="8">
    <source>
        <dbReference type="PROSITE-ProRule" id="PRU01360"/>
    </source>
</evidence>
<keyword evidence="11" id="KW-0675">Receptor</keyword>
<evidence type="ECO:0000256" key="9">
    <source>
        <dbReference type="SAM" id="SignalP"/>
    </source>
</evidence>
<dbReference type="InterPro" id="IPR023996">
    <property type="entry name" value="TonB-dep_OMP_SusC/RagA"/>
</dbReference>
<comment type="subcellular location">
    <subcellularLocation>
        <location evidence="1 8">Cell outer membrane</location>
        <topology evidence="1 8">Multi-pass membrane protein</topology>
    </subcellularLocation>
</comment>
<dbReference type="InterPro" id="IPR008969">
    <property type="entry name" value="CarboxyPept-like_regulatory"/>
</dbReference>
<feature type="domain" description="TonB-dependent receptor plug" evidence="10">
    <location>
        <begin position="114"/>
        <end position="220"/>
    </location>
</feature>
<dbReference type="InterPro" id="IPR039426">
    <property type="entry name" value="TonB-dep_rcpt-like"/>
</dbReference>
<gene>
    <name evidence="11" type="ORF">KK060_22065</name>
</gene>
<feature type="chain" id="PRO_5045049664" evidence="9">
    <location>
        <begin position="21"/>
        <end position="1029"/>
    </location>
</feature>